<dbReference type="FunFam" id="3.40.50.300:FF:001119">
    <property type="entry name" value="Iron-sulfur cluster carrier protein"/>
    <property type="match status" value="1"/>
</dbReference>
<evidence type="ECO:0000256" key="6">
    <source>
        <dbReference type="HAMAP-Rule" id="MF_02040"/>
    </source>
</evidence>
<keyword evidence="5 6" id="KW-0411">Iron-sulfur</keyword>
<keyword evidence="4 6" id="KW-0408">Iron</keyword>
<evidence type="ECO:0000256" key="5">
    <source>
        <dbReference type="ARBA" id="ARBA00023014"/>
    </source>
</evidence>
<dbReference type="InterPro" id="IPR019591">
    <property type="entry name" value="Mrp/NBP35_ATP-bd"/>
</dbReference>
<sequence length="288" mass="30870">MPLEIYESISIREELKKELSERQGPIFNALKDVRHKIAILSGKGGVGKTSTVVNMASVLRNMGNEVGIFDADVHGPSIPKLTGLNKKTDLHGAWQMKSLETDNGIKVMSVSLFWPGEATPVLWKGHYKARVIRQLLASVNWGKLDYLLVDLPPGTGDEPVTIMKSIPGLDGVVVVTTPQEVSVAVCSKAISSAIELGVPILGLVENMSAFVCPHCSKATPVLGEGKGEELARTYKIPFLGRVPLHELAGKAADEGVPVVDKYPGSPAAAAFQVCTVNLLSVLNSREEK</sequence>
<dbReference type="GO" id="GO:0046872">
    <property type="term" value="F:metal ion binding"/>
    <property type="evidence" value="ECO:0007669"/>
    <property type="project" value="UniProtKB-KW"/>
</dbReference>
<dbReference type="InterPro" id="IPR033756">
    <property type="entry name" value="YlxH/NBP35"/>
</dbReference>
<dbReference type="OrthoDB" id="9809679at2"/>
<dbReference type="GO" id="GO:0016226">
    <property type="term" value="P:iron-sulfur cluster assembly"/>
    <property type="evidence" value="ECO:0007669"/>
    <property type="project" value="InterPro"/>
</dbReference>
<name>A0A1M6EAR2_9FIRM</name>
<dbReference type="EMBL" id="FQZM01000012">
    <property type="protein sequence ID" value="SHI82562.1"/>
    <property type="molecule type" value="Genomic_DNA"/>
</dbReference>
<dbReference type="GO" id="GO:0051539">
    <property type="term" value="F:4 iron, 4 sulfur cluster binding"/>
    <property type="evidence" value="ECO:0007669"/>
    <property type="project" value="TreeGrafter"/>
</dbReference>
<keyword evidence="2 6" id="KW-0547">Nucleotide-binding</keyword>
<feature type="binding site" evidence="6">
    <location>
        <begin position="42"/>
        <end position="49"/>
    </location>
    <ligand>
        <name>ATP</name>
        <dbReference type="ChEBI" id="CHEBI:30616"/>
    </ligand>
</feature>
<evidence type="ECO:0000256" key="2">
    <source>
        <dbReference type="ARBA" id="ARBA00022741"/>
    </source>
</evidence>
<accession>A0A1M6EAR2</accession>
<reference evidence="8" key="1">
    <citation type="submission" date="2016-11" db="EMBL/GenBank/DDBJ databases">
        <authorList>
            <person name="Varghese N."/>
            <person name="Submissions S."/>
        </authorList>
    </citation>
    <scope>NUCLEOTIDE SEQUENCE [LARGE SCALE GENOMIC DNA]</scope>
    <source>
        <strain evidence="8">DSM 16057</strain>
    </source>
</reference>
<dbReference type="Pfam" id="PF10609">
    <property type="entry name" value="ParA"/>
    <property type="match status" value="1"/>
</dbReference>
<evidence type="ECO:0000313" key="7">
    <source>
        <dbReference type="EMBL" id="SHI82562.1"/>
    </source>
</evidence>
<dbReference type="AlphaFoldDB" id="A0A1M6EAR2"/>
<evidence type="ECO:0000256" key="3">
    <source>
        <dbReference type="ARBA" id="ARBA00022840"/>
    </source>
</evidence>
<dbReference type="CDD" id="cd02037">
    <property type="entry name" value="Mrp_NBP35"/>
    <property type="match status" value="1"/>
</dbReference>
<dbReference type="PANTHER" id="PTHR42961">
    <property type="entry name" value="IRON-SULFUR PROTEIN NUBPL"/>
    <property type="match status" value="1"/>
</dbReference>
<comment type="similarity">
    <text evidence="6">Belongs to the Mrp/NBP35 ATP-binding proteins family.</text>
</comment>
<dbReference type="HAMAP" id="MF_02040">
    <property type="entry name" value="Mrp_NBP35"/>
    <property type="match status" value="1"/>
</dbReference>
<dbReference type="GO" id="GO:0140663">
    <property type="term" value="F:ATP-dependent FeS chaperone activity"/>
    <property type="evidence" value="ECO:0007669"/>
    <property type="project" value="InterPro"/>
</dbReference>
<comment type="function">
    <text evidence="6">Binds and transfers iron-sulfur (Fe-S) clusters to target apoproteins. Can hydrolyze ATP.</text>
</comment>
<evidence type="ECO:0000313" key="8">
    <source>
        <dbReference type="Proteomes" id="UP000184529"/>
    </source>
</evidence>
<keyword evidence="1 6" id="KW-0479">Metal-binding</keyword>
<organism evidence="7 8">
    <name type="scientific">Desulfofundulus thermosubterraneus DSM 16057</name>
    <dbReference type="NCBI Taxonomy" id="1121432"/>
    <lineage>
        <taxon>Bacteria</taxon>
        <taxon>Bacillati</taxon>
        <taxon>Bacillota</taxon>
        <taxon>Clostridia</taxon>
        <taxon>Eubacteriales</taxon>
        <taxon>Peptococcaceae</taxon>
        <taxon>Desulfofundulus</taxon>
    </lineage>
</organism>
<dbReference type="InterPro" id="IPR027417">
    <property type="entry name" value="P-loop_NTPase"/>
</dbReference>
<dbReference type="Gene3D" id="3.40.50.300">
    <property type="entry name" value="P-loop containing nucleotide triphosphate hydrolases"/>
    <property type="match status" value="1"/>
</dbReference>
<proteinExistence type="inferred from homology"/>
<dbReference type="InterPro" id="IPR000808">
    <property type="entry name" value="Mrp-like_CS"/>
</dbReference>
<evidence type="ECO:0000256" key="1">
    <source>
        <dbReference type="ARBA" id="ARBA00022723"/>
    </source>
</evidence>
<dbReference type="RefSeq" id="WP_072867942.1">
    <property type="nucleotide sequence ID" value="NZ_FQZM01000012.1"/>
</dbReference>
<dbReference type="Proteomes" id="UP000184529">
    <property type="component" value="Unassembled WGS sequence"/>
</dbReference>
<keyword evidence="6" id="KW-0378">Hydrolase</keyword>
<dbReference type="SUPFAM" id="SSF52540">
    <property type="entry name" value="P-loop containing nucleoside triphosphate hydrolases"/>
    <property type="match status" value="1"/>
</dbReference>
<keyword evidence="8" id="KW-1185">Reference proteome</keyword>
<protein>
    <recommendedName>
        <fullName evidence="6">Iron-sulfur cluster carrier protein</fullName>
    </recommendedName>
</protein>
<keyword evidence="3 6" id="KW-0067">ATP-binding</keyword>
<evidence type="ECO:0000256" key="4">
    <source>
        <dbReference type="ARBA" id="ARBA00023004"/>
    </source>
</evidence>
<dbReference type="PANTHER" id="PTHR42961:SF2">
    <property type="entry name" value="IRON-SULFUR PROTEIN NUBPL"/>
    <property type="match status" value="1"/>
</dbReference>
<gene>
    <name evidence="7" type="ORF">SAMN02745219_01170</name>
</gene>
<dbReference type="STRING" id="1121432.SAMN02745219_01170"/>
<dbReference type="InterPro" id="IPR044304">
    <property type="entry name" value="NUBPL-like"/>
</dbReference>
<dbReference type="GO" id="GO:0005524">
    <property type="term" value="F:ATP binding"/>
    <property type="evidence" value="ECO:0007669"/>
    <property type="project" value="UniProtKB-UniRule"/>
</dbReference>
<dbReference type="GO" id="GO:0016887">
    <property type="term" value="F:ATP hydrolysis activity"/>
    <property type="evidence" value="ECO:0007669"/>
    <property type="project" value="UniProtKB-UniRule"/>
</dbReference>
<comment type="subunit">
    <text evidence="6">Homodimer.</text>
</comment>
<dbReference type="PROSITE" id="PS01215">
    <property type="entry name" value="MRP"/>
    <property type="match status" value="1"/>
</dbReference>